<dbReference type="AlphaFoldDB" id="A0A915JXF2"/>
<accession>A0A915JXF2</accession>
<protein>
    <submittedName>
        <fullName evidence="2">Uncharacterized protein</fullName>
    </submittedName>
</protein>
<dbReference type="WBParaSite" id="nRc.2.0.1.t31006-RA">
    <property type="protein sequence ID" value="nRc.2.0.1.t31006-RA"/>
    <property type="gene ID" value="nRc.2.0.1.g31006"/>
</dbReference>
<keyword evidence="1" id="KW-1185">Reference proteome</keyword>
<evidence type="ECO:0000313" key="2">
    <source>
        <dbReference type="WBParaSite" id="nRc.2.0.1.t31006-RA"/>
    </source>
</evidence>
<dbReference type="Proteomes" id="UP000887565">
    <property type="component" value="Unplaced"/>
</dbReference>
<name>A0A915JXF2_ROMCU</name>
<proteinExistence type="predicted"/>
<sequence>MLNFKEVRSLKSGDLRCFSDTLVIWAESVGWDNFLFVFLILKPNGVKVKTYGLALQYCVCSGIQKTILFDALEVEKLFLLSKNTKPEFIFGTLLPVASILMTPATRLKIT</sequence>
<reference evidence="2" key="1">
    <citation type="submission" date="2022-11" db="UniProtKB">
        <authorList>
            <consortium name="WormBaseParasite"/>
        </authorList>
    </citation>
    <scope>IDENTIFICATION</scope>
</reference>
<evidence type="ECO:0000313" key="1">
    <source>
        <dbReference type="Proteomes" id="UP000887565"/>
    </source>
</evidence>
<organism evidence="1 2">
    <name type="scientific">Romanomermis culicivorax</name>
    <name type="common">Nematode worm</name>
    <dbReference type="NCBI Taxonomy" id="13658"/>
    <lineage>
        <taxon>Eukaryota</taxon>
        <taxon>Metazoa</taxon>
        <taxon>Ecdysozoa</taxon>
        <taxon>Nematoda</taxon>
        <taxon>Enoplea</taxon>
        <taxon>Dorylaimia</taxon>
        <taxon>Mermithida</taxon>
        <taxon>Mermithoidea</taxon>
        <taxon>Mermithidae</taxon>
        <taxon>Romanomermis</taxon>
    </lineage>
</organism>